<evidence type="ECO:0000313" key="2">
    <source>
        <dbReference type="Proteomes" id="UP000295184"/>
    </source>
</evidence>
<dbReference type="AlphaFoldDB" id="A0A4R1QIW2"/>
<proteinExistence type="predicted"/>
<evidence type="ECO:0008006" key="3">
    <source>
        <dbReference type="Google" id="ProtNLM"/>
    </source>
</evidence>
<reference evidence="1 2" key="1">
    <citation type="submission" date="2019-03" db="EMBL/GenBank/DDBJ databases">
        <title>Genomic Encyclopedia of Type Strains, Phase IV (KMG-IV): sequencing the most valuable type-strain genomes for metagenomic binning, comparative biology and taxonomic classification.</title>
        <authorList>
            <person name="Goeker M."/>
        </authorList>
    </citation>
    <scope>NUCLEOTIDE SEQUENCE [LARGE SCALE GENOMIC DNA]</scope>
    <source>
        <strain evidence="1 2">DSM 100451</strain>
    </source>
</reference>
<gene>
    <name evidence="1" type="ORF">EDD77_13128</name>
</gene>
<dbReference type="STRING" id="1650663.GCA_001486665_02514"/>
<dbReference type="RefSeq" id="WP_058965498.1">
    <property type="nucleotide sequence ID" value="NZ_CABKVM010000018.1"/>
</dbReference>
<evidence type="ECO:0000313" key="1">
    <source>
        <dbReference type="EMBL" id="TCL53569.1"/>
    </source>
</evidence>
<comment type="caution">
    <text evidence="1">The sequence shown here is derived from an EMBL/GenBank/DDBJ whole genome shotgun (WGS) entry which is preliminary data.</text>
</comment>
<dbReference type="OrthoDB" id="1957089at2"/>
<name>A0A4R1QIW2_9FIRM</name>
<protein>
    <recommendedName>
        <fullName evidence="3">Translation initiation factor 2</fullName>
    </recommendedName>
</protein>
<accession>A0A4R1QIW2</accession>
<dbReference type="EMBL" id="SLUM01000031">
    <property type="protein sequence ID" value="TCL53569.1"/>
    <property type="molecule type" value="Genomic_DNA"/>
</dbReference>
<dbReference type="SUPFAM" id="SSF52540">
    <property type="entry name" value="P-loop containing nucleoside triphosphate hydrolases"/>
    <property type="match status" value="1"/>
</dbReference>
<sequence length="331" mass="37407">MKGSYDVKVWNRRVQYKFTIRRNLTILRGDSATGKTTLIDLIASYQANGAHSGVSVQCDKPCVVLSALNWEQNLSLIQNSIVFIDEGDPFVATKEFARAAQKSNNYYVIATRASLFNLPYSVTEIYGIRNISGNLYEGTKRLYSQFYPLYTIPSKNEKPDLVIVEDAHSGFEFFSKICSDHGIQCISAKGKSNIYPEIVKRSHNEKILAIADGAAFGPEIERVVALRNVRSLSIYLPESFEWIILKSGVIPQRISIKNILESPSAHIESSEYFSWEQFFSAILIQITNDTYLKYQKSTLNPVYLQKKESEKILDVIAETTSAFLSPIEPKQ</sequence>
<dbReference type="InterPro" id="IPR027417">
    <property type="entry name" value="P-loop_NTPase"/>
</dbReference>
<organism evidence="1 2">
    <name type="scientific">Allofournierella massiliensis</name>
    <dbReference type="NCBI Taxonomy" id="1650663"/>
    <lineage>
        <taxon>Bacteria</taxon>
        <taxon>Bacillati</taxon>
        <taxon>Bacillota</taxon>
        <taxon>Clostridia</taxon>
        <taxon>Eubacteriales</taxon>
        <taxon>Oscillospiraceae</taxon>
        <taxon>Allofournierella</taxon>
    </lineage>
</organism>
<dbReference type="Proteomes" id="UP000295184">
    <property type="component" value="Unassembled WGS sequence"/>
</dbReference>